<name>A0A382QGJ4_9ZZZZ</name>
<dbReference type="PANTHER" id="PTHR11022">
    <property type="entry name" value="PEPTIDOGLYCAN RECOGNITION PROTEIN"/>
    <property type="match status" value="1"/>
</dbReference>
<dbReference type="EMBL" id="UINC01114036">
    <property type="protein sequence ID" value="SVC84060.1"/>
    <property type="molecule type" value="Genomic_DNA"/>
</dbReference>
<comment type="similarity">
    <text evidence="1">Belongs to the N-acetylmuramoyl-L-alanine amidase 2 family.</text>
</comment>
<dbReference type="InterPro" id="IPR015510">
    <property type="entry name" value="PGRP"/>
</dbReference>
<sequence>MHFLTRTQWNATPPPKGRFVRLSPNRVRAVVIHHSGVEGGPTGVAAVQAFERHHLSKGWDGIAYNWLVDETGTIFEGRGWEARGGATKGWNAKSISVCYTGWGYKQPHANVLGAIKTLIAEAEAHFRQGLEVSTHRSKGSTTCPGDWLGDWVEGGMGSVDPPQSV</sequence>
<proteinExistence type="inferred from homology"/>
<dbReference type="PANTHER" id="PTHR11022:SF41">
    <property type="entry name" value="PEPTIDOGLYCAN-RECOGNITION PROTEIN LC-RELATED"/>
    <property type="match status" value="1"/>
</dbReference>
<dbReference type="CDD" id="cd06583">
    <property type="entry name" value="PGRP"/>
    <property type="match status" value="1"/>
</dbReference>
<dbReference type="GO" id="GO:0008745">
    <property type="term" value="F:N-acetylmuramoyl-L-alanine amidase activity"/>
    <property type="evidence" value="ECO:0007669"/>
    <property type="project" value="InterPro"/>
</dbReference>
<dbReference type="InterPro" id="IPR006619">
    <property type="entry name" value="PGRP_domain_met/bac"/>
</dbReference>
<dbReference type="Gene3D" id="3.40.80.10">
    <property type="entry name" value="Peptidoglycan recognition protein-like"/>
    <property type="match status" value="1"/>
</dbReference>
<evidence type="ECO:0000313" key="3">
    <source>
        <dbReference type="EMBL" id="SVC84060.1"/>
    </source>
</evidence>
<feature type="non-terminal residue" evidence="3">
    <location>
        <position position="165"/>
    </location>
</feature>
<evidence type="ECO:0000256" key="1">
    <source>
        <dbReference type="ARBA" id="ARBA00007553"/>
    </source>
</evidence>
<gene>
    <name evidence="3" type="ORF">METZ01_LOCUS336914</name>
</gene>
<dbReference type="SMART" id="SM00701">
    <property type="entry name" value="PGRP"/>
    <property type="match status" value="1"/>
</dbReference>
<dbReference type="InterPro" id="IPR002502">
    <property type="entry name" value="Amidase_domain"/>
</dbReference>
<feature type="domain" description="Peptidoglycan recognition protein family" evidence="2">
    <location>
        <begin position="1"/>
        <end position="139"/>
    </location>
</feature>
<reference evidence="3" key="1">
    <citation type="submission" date="2018-05" db="EMBL/GenBank/DDBJ databases">
        <authorList>
            <person name="Lanie J.A."/>
            <person name="Ng W.-L."/>
            <person name="Kazmierczak K.M."/>
            <person name="Andrzejewski T.M."/>
            <person name="Davidsen T.M."/>
            <person name="Wayne K.J."/>
            <person name="Tettelin H."/>
            <person name="Glass J.I."/>
            <person name="Rusch D."/>
            <person name="Podicherti R."/>
            <person name="Tsui H.-C.T."/>
            <person name="Winkler M.E."/>
        </authorList>
    </citation>
    <scope>NUCLEOTIDE SEQUENCE</scope>
</reference>
<organism evidence="3">
    <name type="scientific">marine metagenome</name>
    <dbReference type="NCBI Taxonomy" id="408172"/>
    <lineage>
        <taxon>unclassified sequences</taxon>
        <taxon>metagenomes</taxon>
        <taxon>ecological metagenomes</taxon>
    </lineage>
</organism>
<dbReference type="Pfam" id="PF01510">
    <property type="entry name" value="Amidase_2"/>
    <property type="match status" value="1"/>
</dbReference>
<accession>A0A382QGJ4</accession>
<dbReference type="GO" id="GO:0008270">
    <property type="term" value="F:zinc ion binding"/>
    <property type="evidence" value="ECO:0007669"/>
    <property type="project" value="InterPro"/>
</dbReference>
<dbReference type="GO" id="GO:0009253">
    <property type="term" value="P:peptidoglycan catabolic process"/>
    <property type="evidence" value="ECO:0007669"/>
    <property type="project" value="InterPro"/>
</dbReference>
<dbReference type="AlphaFoldDB" id="A0A382QGJ4"/>
<dbReference type="SUPFAM" id="SSF55846">
    <property type="entry name" value="N-acetylmuramoyl-L-alanine amidase-like"/>
    <property type="match status" value="1"/>
</dbReference>
<protein>
    <recommendedName>
        <fullName evidence="2">Peptidoglycan recognition protein family domain-containing protein</fullName>
    </recommendedName>
</protein>
<evidence type="ECO:0000259" key="2">
    <source>
        <dbReference type="SMART" id="SM00701"/>
    </source>
</evidence>
<dbReference type="InterPro" id="IPR036505">
    <property type="entry name" value="Amidase/PGRP_sf"/>
</dbReference>